<dbReference type="EMBL" id="KI913115">
    <property type="protein sequence ID" value="ETV87463.1"/>
    <property type="molecule type" value="Genomic_DNA"/>
</dbReference>
<dbReference type="RefSeq" id="XP_009822326.1">
    <property type="nucleotide sequence ID" value="XM_009824024.1"/>
</dbReference>
<dbReference type="GeneID" id="20803023"/>
<protein>
    <submittedName>
        <fullName evidence="1">Uncharacterized protein</fullName>
    </submittedName>
</protein>
<organism evidence="1">
    <name type="scientific">Aphanomyces astaci</name>
    <name type="common">Crayfish plague agent</name>
    <dbReference type="NCBI Taxonomy" id="112090"/>
    <lineage>
        <taxon>Eukaryota</taxon>
        <taxon>Sar</taxon>
        <taxon>Stramenopiles</taxon>
        <taxon>Oomycota</taxon>
        <taxon>Saprolegniomycetes</taxon>
        <taxon>Saprolegniales</taxon>
        <taxon>Verrucalvaceae</taxon>
        <taxon>Aphanomyces</taxon>
    </lineage>
</organism>
<dbReference type="EMBL" id="KI913115">
    <property type="protein sequence ID" value="ETV87462.1"/>
    <property type="molecule type" value="Genomic_DNA"/>
</dbReference>
<proteinExistence type="predicted"/>
<dbReference type="AlphaFoldDB" id="W4H6C5"/>
<accession>W4H6C5</accession>
<reference evidence="1" key="1">
    <citation type="submission" date="2013-12" db="EMBL/GenBank/DDBJ databases">
        <title>The Genome Sequence of Aphanomyces astaci APO3.</title>
        <authorList>
            <consortium name="The Broad Institute Genomics Platform"/>
            <person name="Russ C."/>
            <person name="Tyler B."/>
            <person name="van West P."/>
            <person name="Dieguez-Uribeondo J."/>
            <person name="Young S.K."/>
            <person name="Zeng Q."/>
            <person name="Gargeya S."/>
            <person name="Fitzgerald M."/>
            <person name="Abouelleil A."/>
            <person name="Alvarado L."/>
            <person name="Chapman S.B."/>
            <person name="Gainer-Dewar J."/>
            <person name="Goldberg J."/>
            <person name="Griggs A."/>
            <person name="Gujja S."/>
            <person name="Hansen M."/>
            <person name="Howarth C."/>
            <person name="Imamovic A."/>
            <person name="Ireland A."/>
            <person name="Larimer J."/>
            <person name="McCowan C."/>
            <person name="Murphy C."/>
            <person name="Pearson M."/>
            <person name="Poon T.W."/>
            <person name="Priest M."/>
            <person name="Roberts A."/>
            <person name="Saif S."/>
            <person name="Shea T."/>
            <person name="Sykes S."/>
            <person name="Wortman J."/>
            <person name="Nusbaum C."/>
            <person name="Birren B."/>
        </authorList>
    </citation>
    <scope>NUCLEOTIDE SEQUENCE [LARGE SCALE GENOMIC DNA]</scope>
    <source>
        <strain evidence="1">APO3</strain>
    </source>
</reference>
<dbReference type="VEuPathDB" id="FungiDB:H257_01027"/>
<evidence type="ECO:0000313" key="1">
    <source>
        <dbReference type="EMBL" id="ETV87462.1"/>
    </source>
</evidence>
<dbReference type="RefSeq" id="XP_009822325.1">
    <property type="nucleotide sequence ID" value="XM_009824023.1"/>
</dbReference>
<sequence length="117" mass="13116">MEHCGVGFITDVAKYPSSSVRQTSNATNSTTMSLRLPSGCSSLCARPQLCVKTYRTNPLNFCGKPRGFVWWSSHAYWESTQRSRKLAVTWSVFHSSKPFKTRNVSFMTLPPMTLAST</sequence>
<gene>
    <name evidence="1" type="ORF">H257_01027</name>
</gene>
<name>W4H6C5_APHAT</name>